<comment type="similarity">
    <text evidence="7">Belongs to the TDD superfamily. TSR3 family.</text>
</comment>
<dbReference type="GO" id="GO:1904047">
    <property type="term" value="F:S-adenosyl-L-methionine binding"/>
    <property type="evidence" value="ECO:0007669"/>
    <property type="project" value="UniProtKB-UniRule"/>
</dbReference>
<dbReference type="InterPro" id="IPR007209">
    <property type="entry name" value="RNaseL-inhib-like_metal-bd_dom"/>
</dbReference>
<evidence type="ECO:0000313" key="10">
    <source>
        <dbReference type="EMBL" id="QGR18862.1"/>
    </source>
</evidence>
<dbReference type="HAMAP" id="MF_01116">
    <property type="entry name" value="TSR3"/>
    <property type="match status" value="1"/>
</dbReference>
<reference evidence="10 11" key="1">
    <citation type="submission" date="2019-10" db="EMBL/GenBank/DDBJ databases">
        <title>Genome Sequences from Six Type Strain Members of the Archaeal Family Sulfolobaceae: Acidianus ambivalens, Acidianus infernus, Metallosphaera prunae, Stygiolobus azoricus, Sulfolobus metallicus, and Sulfurisphaera ohwakuensis.</title>
        <authorList>
            <person name="Counts J.A."/>
            <person name="Kelly R.M."/>
        </authorList>
    </citation>
    <scope>NUCLEOTIDE SEQUENCE [LARGE SCALE GENOMIC DNA]</scope>
    <source>
        <strain evidence="10 11">FC6</strain>
    </source>
</reference>
<evidence type="ECO:0000256" key="7">
    <source>
        <dbReference type="HAMAP-Rule" id="MF_01116"/>
    </source>
</evidence>
<dbReference type="InterPro" id="IPR007177">
    <property type="entry name" value="Tsr3_C"/>
</dbReference>
<evidence type="ECO:0000256" key="3">
    <source>
        <dbReference type="ARBA" id="ARBA00022517"/>
    </source>
</evidence>
<keyword evidence="5 7" id="KW-0808">Transferase</keyword>
<comment type="function">
    <text evidence="7">Aminocarboxypropyltransferase that catalyzes the aminocarboxypropyl transfer on pseudouridine corresponding to position 914 in M.jannaschii 16S rRNA. It constitutes the last step in biosynthesis of the hypermodified N1-methyl-N3-(3-amino-3-carboxypropyl) pseudouridine (m1acp3-Psi).</text>
</comment>
<dbReference type="RefSeq" id="WP_156005085.1">
    <property type="nucleotide sequence ID" value="NZ_CP045483.1"/>
</dbReference>
<evidence type="ECO:0000256" key="6">
    <source>
        <dbReference type="ARBA" id="ARBA00022691"/>
    </source>
</evidence>
<dbReference type="AlphaFoldDB" id="A0A650CMF4"/>
<evidence type="ECO:0000256" key="2">
    <source>
        <dbReference type="ARBA" id="ARBA00022490"/>
    </source>
</evidence>
<dbReference type="OrthoDB" id="7441at2157"/>
<proteinExistence type="inferred from homology"/>
<evidence type="ECO:0000259" key="9">
    <source>
        <dbReference type="Pfam" id="PF04068"/>
    </source>
</evidence>
<keyword evidence="2 7" id="KW-0963">Cytoplasm</keyword>
<dbReference type="GO" id="GO:0106388">
    <property type="term" value="F:rRNA small subunit aminocarboxypropyltransferase activity"/>
    <property type="evidence" value="ECO:0007669"/>
    <property type="project" value="UniProtKB-EC"/>
</dbReference>
<feature type="binding site" evidence="7">
    <location>
        <position position="83"/>
    </location>
    <ligand>
        <name>S-adenosyl-L-methionine</name>
        <dbReference type="ChEBI" id="CHEBI:59789"/>
    </ligand>
</feature>
<feature type="binding site" evidence="7">
    <location>
        <position position="98"/>
    </location>
    <ligand>
        <name>S-adenosyl-L-methionine</name>
        <dbReference type="ChEBI" id="CHEBI:59789"/>
    </ligand>
</feature>
<dbReference type="EMBL" id="CP045483">
    <property type="protein sequence ID" value="QGR18862.1"/>
    <property type="molecule type" value="Genomic_DNA"/>
</dbReference>
<dbReference type="Pfam" id="PF04068">
    <property type="entry name" value="Fer4_RLI"/>
    <property type="match status" value="1"/>
</dbReference>
<keyword evidence="11" id="KW-1185">Reference proteome</keyword>
<comment type="subcellular location">
    <subcellularLocation>
        <location evidence="7">Cytoplasm</location>
    </subcellularLocation>
</comment>
<keyword evidence="6 7" id="KW-0949">S-adenosyl-L-methionine</keyword>
<feature type="domain" description="16S/18S rRNA aminocarboxypropyltransferase Tsr3 C-terminal" evidence="8">
    <location>
        <begin position="36"/>
        <end position="158"/>
    </location>
</feature>
<evidence type="ECO:0000256" key="4">
    <source>
        <dbReference type="ARBA" id="ARBA00022552"/>
    </source>
</evidence>
<dbReference type="PANTHER" id="PTHR20426">
    <property type="entry name" value="RIBOSOME BIOGENESIS PROTEIN TSR3 HOMOLOG"/>
    <property type="match status" value="1"/>
</dbReference>
<feature type="domain" description="RNase L inhibitor RLI-like possible metal-binding" evidence="9">
    <location>
        <begin position="1"/>
        <end position="31"/>
    </location>
</feature>
<evidence type="ECO:0000313" key="11">
    <source>
        <dbReference type="Proteomes" id="UP000423396"/>
    </source>
</evidence>
<dbReference type="PANTHER" id="PTHR20426:SF0">
    <property type="entry name" value="18S RRNA AMINOCARBOXYPROPYLTRANSFERASE"/>
    <property type="match status" value="1"/>
</dbReference>
<gene>
    <name evidence="10" type="ORF">D1868_01900</name>
</gene>
<dbReference type="InterPro" id="IPR022968">
    <property type="entry name" value="Tsr3-like"/>
</dbReference>
<name>A0A650CMF4_9CREN</name>
<organism evidence="10 11">
    <name type="scientific">Stygiolobus azoricus</name>
    <dbReference type="NCBI Taxonomy" id="41675"/>
    <lineage>
        <taxon>Archaea</taxon>
        <taxon>Thermoproteota</taxon>
        <taxon>Thermoprotei</taxon>
        <taxon>Sulfolobales</taxon>
        <taxon>Sulfolobaceae</taxon>
        <taxon>Stygiolobus</taxon>
    </lineage>
</organism>
<keyword evidence="3 7" id="KW-0690">Ribosome biogenesis</keyword>
<dbReference type="Proteomes" id="UP000423396">
    <property type="component" value="Chromosome"/>
</dbReference>
<feature type="binding site" evidence="7">
    <location>
        <position position="17"/>
    </location>
    <ligand>
        <name>S-adenosyl-L-methionine</name>
        <dbReference type="ChEBI" id="CHEBI:59789"/>
    </ligand>
</feature>
<protein>
    <recommendedName>
        <fullName evidence="1 7">16S rRNA aminocarboxypropyltransferase</fullName>
        <ecNumber evidence="7">2.5.1.157</ecNumber>
    </recommendedName>
</protein>
<evidence type="ECO:0000256" key="5">
    <source>
        <dbReference type="ARBA" id="ARBA00022679"/>
    </source>
</evidence>
<dbReference type="NCBIfam" id="NF002621">
    <property type="entry name" value="PRK02287.1"/>
    <property type="match status" value="1"/>
</dbReference>
<sequence length="169" mass="19362">MKLFIIDYDQDDPKKCTGKKLVRLGFAKLTKHEMGIVLDPFSRTTLSIDDKELALKEGITALDASWNIINEKTFIKKNTHRRLPVLFAGNPTHYAIAYKLSTLEALASALYILDEVNEAMKLLNTIKWGHTFLELNKEILEAYRGRKEKEILKVEKEIIDKILGLNPFS</sequence>
<dbReference type="GO" id="GO:0005737">
    <property type="term" value="C:cytoplasm"/>
    <property type="evidence" value="ECO:0007669"/>
    <property type="project" value="UniProtKB-SubCell"/>
</dbReference>
<feature type="binding site" evidence="7">
    <location>
        <position position="102"/>
    </location>
    <ligand>
        <name>S-adenosyl-L-methionine</name>
        <dbReference type="ChEBI" id="CHEBI:59789"/>
    </ligand>
</feature>
<accession>A0A650CMF4</accession>
<dbReference type="GO" id="GO:0000455">
    <property type="term" value="P:enzyme-directed rRNA pseudouridine synthesis"/>
    <property type="evidence" value="ECO:0007669"/>
    <property type="project" value="UniProtKB-UniRule"/>
</dbReference>
<dbReference type="EC" id="2.5.1.157" evidence="7"/>
<comment type="catalytic activity">
    <reaction evidence="7">
        <text>an N(1)-methylpseudouridine in rRNA + S-adenosyl-L-methionine = N(1)-methyl-N(3)-[(3S)-3-amino-3-carboxypropyl]pseudouridine in rRNA + S-methyl-5'-thioadenosine + H(+)</text>
        <dbReference type="Rhea" id="RHEA:63296"/>
        <dbReference type="Rhea" id="RHEA-COMP:11634"/>
        <dbReference type="Rhea" id="RHEA-COMP:16310"/>
        <dbReference type="ChEBI" id="CHEBI:15378"/>
        <dbReference type="ChEBI" id="CHEBI:17509"/>
        <dbReference type="ChEBI" id="CHEBI:59789"/>
        <dbReference type="ChEBI" id="CHEBI:74890"/>
        <dbReference type="ChEBI" id="CHEBI:146234"/>
        <dbReference type="EC" id="2.5.1.157"/>
    </reaction>
</comment>
<dbReference type="KEGG" id="sazo:D1868_01900"/>
<dbReference type="GeneID" id="42797787"/>
<dbReference type="Pfam" id="PF04034">
    <property type="entry name" value="Ribo_biogen_C"/>
    <property type="match status" value="1"/>
</dbReference>
<keyword evidence="4 7" id="KW-0698">rRNA processing</keyword>
<evidence type="ECO:0000259" key="8">
    <source>
        <dbReference type="Pfam" id="PF04034"/>
    </source>
</evidence>
<evidence type="ECO:0000256" key="1">
    <source>
        <dbReference type="ARBA" id="ARBA00014114"/>
    </source>
</evidence>
<feature type="binding site" evidence="7">
    <location>
        <position position="62"/>
    </location>
    <ligand>
        <name>S-adenosyl-L-methionine</name>
        <dbReference type="ChEBI" id="CHEBI:59789"/>
    </ligand>
</feature>